<evidence type="ECO:0000313" key="2">
    <source>
        <dbReference type="EMBL" id="KAH7353360.1"/>
    </source>
</evidence>
<gene>
    <name evidence="2" type="ORF">B0T11DRAFT_331303</name>
</gene>
<keyword evidence="1" id="KW-0732">Signal</keyword>
<feature type="chain" id="PRO_5035455611" evidence="1">
    <location>
        <begin position="18"/>
        <end position="164"/>
    </location>
</feature>
<dbReference type="EMBL" id="JAGPXD010000005">
    <property type="protein sequence ID" value="KAH7353360.1"/>
    <property type="molecule type" value="Genomic_DNA"/>
</dbReference>
<sequence>MKFLGVVFATLAASALAHPVTHEKLGKVPEPNYALIDNFDIDTSDPIIPPEPPIKPKTKPKPENELFRIPILPPSIPPWGPLKEPAEPFGPFENKLEPVIHPYVESPFDILLKKNPVKPAVKPDPKKVKESELIREEAMRKLNKDWEEMAERAAARNNKAKSDS</sequence>
<organism evidence="2 3">
    <name type="scientific">Plectosphaerella cucumerina</name>
    <dbReference type="NCBI Taxonomy" id="40658"/>
    <lineage>
        <taxon>Eukaryota</taxon>
        <taxon>Fungi</taxon>
        <taxon>Dikarya</taxon>
        <taxon>Ascomycota</taxon>
        <taxon>Pezizomycotina</taxon>
        <taxon>Sordariomycetes</taxon>
        <taxon>Hypocreomycetidae</taxon>
        <taxon>Glomerellales</taxon>
        <taxon>Plectosphaerellaceae</taxon>
        <taxon>Plectosphaerella</taxon>
    </lineage>
</organism>
<reference evidence="2" key="1">
    <citation type="journal article" date="2021" name="Nat. Commun.">
        <title>Genetic determinants of endophytism in the Arabidopsis root mycobiome.</title>
        <authorList>
            <person name="Mesny F."/>
            <person name="Miyauchi S."/>
            <person name="Thiergart T."/>
            <person name="Pickel B."/>
            <person name="Atanasova L."/>
            <person name="Karlsson M."/>
            <person name="Huettel B."/>
            <person name="Barry K.W."/>
            <person name="Haridas S."/>
            <person name="Chen C."/>
            <person name="Bauer D."/>
            <person name="Andreopoulos W."/>
            <person name="Pangilinan J."/>
            <person name="LaButti K."/>
            <person name="Riley R."/>
            <person name="Lipzen A."/>
            <person name="Clum A."/>
            <person name="Drula E."/>
            <person name="Henrissat B."/>
            <person name="Kohler A."/>
            <person name="Grigoriev I.V."/>
            <person name="Martin F.M."/>
            <person name="Hacquard S."/>
        </authorList>
    </citation>
    <scope>NUCLEOTIDE SEQUENCE</scope>
    <source>
        <strain evidence="2">MPI-CAGE-AT-0016</strain>
    </source>
</reference>
<comment type="caution">
    <text evidence="2">The sequence shown here is derived from an EMBL/GenBank/DDBJ whole genome shotgun (WGS) entry which is preliminary data.</text>
</comment>
<name>A0A8K0WZE6_9PEZI</name>
<evidence type="ECO:0000256" key="1">
    <source>
        <dbReference type="SAM" id="SignalP"/>
    </source>
</evidence>
<feature type="signal peptide" evidence="1">
    <location>
        <begin position="1"/>
        <end position="17"/>
    </location>
</feature>
<proteinExistence type="predicted"/>
<keyword evidence="3" id="KW-1185">Reference proteome</keyword>
<evidence type="ECO:0000313" key="3">
    <source>
        <dbReference type="Proteomes" id="UP000813385"/>
    </source>
</evidence>
<protein>
    <submittedName>
        <fullName evidence="2">Uncharacterized protein</fullName>
    </submittedName>
</protein>
<accession>A0A8K0WZE6</accession>
<dbReference type="AlphaFoldDB" id="A0A8K0WZE6"/>
<dbReference type="Proteomes" id="UP000813385">
    <property type="component" value="Unassembled WGS sequence"/>
</dbReference>